<dbReference type="InterPro" id="IPR001737">
    <property type="entry name" value="KsgA/Erm"/>
</dbReference>
<dbReference type="PROSITE" id="PS51689">
    <property type="entry name" value="SAM_RNA_A_N6_MT"/>
    <property type="match status" value="1"/>
</dbReference>
<dbReference type="NCBIfam" id="TIGR00755">
    <property type="entry name" value="ksgA"/>
    <property type="match status" value="1"/>
</dbReference>
<dbReference type="InterPro" id="IPR020596">
    <property type="entry name" value="rRNA_Ade_Mease_Trfase_CS"/>
</dbReference>
<evidence type="ECO:0000313" key="11">
    <source>
        <dbReference type="Proteomes" id="UP001230268"/>
    </source>
</evidence>
<comment type="caution">
    <text evidence="10">The sequence shown here is derived from an EMBL/GenBank/DDBJ whole genome shotgun (WGS) entry which is preliminary data.</text>
</comment>
<feature type="domain" description="Ribosomal RNA adenine methylase transferase N-terminal" evidence="9">
    <location>
        <begin position="763"/>
        <end position="938"/>
    </location>
</feature>
<evidence type="ECO:0000256" key="1">
    <source>
        <dbReference type="ARBA" id="ARBA00022552"/>
    </source>
</evidence>
<feature type="compositionally biased region" description="Basic and acidic residues" evidence="8">
    <location>
        <begin position="160"/>
        <end position="173"/>
    </location>
</feature>
<feature type="compositionally biased region" description="Basic residues" evidence="8">
    <location>
        <begin position="174"/>
        <end position="184"/>
    </location>
</feature>
<feature type="region of interest" description="Disordered" evidence="8">
    <location>
        <begin position="95"/>
        <end position="243"/>
    </location>
</feature>
<dbReference type="PANTHER" id="PTHR11727:SF18">
    <property type="entry name" value="RRNA ADENINE N(6)-METHYLTRANSFERASE"/>
    <property type="match status" value="1"/>
</dbReference>
<name>A0AAD8PGI1_BABGI</name>
<proteinExistence type="inferred from homology"/>
<feature type="binding site" evidence="6">
    <location>
        <position position="809"/>
    </location>
    <ligand>
        <name>S-adenosyl-L-methionine</name>
        <dbReference type="ChEBI" id="CHEBI:59789"/>
    </ligand>
</feature>
<comment type="similarity">
    <text evidence="6 7">Belongs to the class I-like SAM-binding methyltransferase superfamily. rRNA adenine N(6)-methyltransferase family.</text>
</comment>
<keyword evidence="3 6" id="KW-0808">Transferase</keyword>
<dbReference type="EC" id="2.1.1.-" evidence="7"/>
<sequence>MAIEGAKGAEQAVRLQVLTDRLNKAIDNGRDLTKDKYQRYLKECIGLRDELETQALQSLENEDSKFFEGVAEVIHSASAVITQVKEKQVIDKEHVEVKRNRNPHRSSVVKEEDNWASFPQESDADHYKHSPSEAGLPHRGRRSTADRNSALGGQSTHGPLEPEPKGSGHEGKVNRRNSTMRHSRGSFPSISPRTEDIGDHNSVGNDIAIVDKINPSPLGSSTPVKSKATDKENKSTKTNGNSINIAPLPIEAELATKRGSRGAYRGSNKLDKVLVETVDEDIYVYQTYISSLEKCLMFTDCHKLGYSLMGKTVEEKVGICNAFVDEHLLMSNIAPDHSQPDHEANRSNMKDVLYKVPVFDHMTKTNNFTDGVSAEPLWRNKDDGGVSSYMGRYFTEGSMLFDGMFFIVYLNMEAIRGSFEVAVELVVKPKMHNIDISVELSDELHSSIKVLEYSSSKILFTCEPDVWSYSLPELVVEALESDGTKRTFLVKLPIGPSALLEPIELSHEDIERVMKNDYDVGFYTTEKYFLAKEKIDLPRLITALSSRFYVLKTNTKQMLAAVDNHNRVIVGTIQTKDELLCLNIWSSSEKALSSACTLIKEISAYVSSIFDRRLAEIAMRFIRNFPIDFEGNQSEVRRLTQSALSKPEKPRNLSDDAGRVTKTSASTHDRASMCSSFGGSSNFVLSASPVDNVEDSNEKKPLKSLKHVSNIDVMPLKHVPKRKQSVTPLSEEDEATTDVPRLPSGEFRPKQSLGQNFISDKNIMNRLCNSFDMDEGGHPDGRQVIEVGAGIGSLTHILYEKYPKMTAIEIDARAISQLSRNIPNLDVIHDDVLQVDYDAVSRIKETKLWVIGNLPFYITSQILFCLVDYKRVIDLAVVTAQLEVAKRIVAKPCDFDYSILSVVMQLYSKPKLLFKIPSHAFYPVPKVESGVLRLDFRNTPNPKCAPLVLKRVLRDSFNQRRKMLKTSLRTLLDQLQITRLPPELEDVRPQHLSPEGFVALALWIQKNGKFKGGKENYDIHDNRRMLAPLGTGDLQPNPKRVWRQEHHGEE</sequence>
<keyword evidence="5 6" id="KW-0694">RNA-binding</keyword>
<dbReference type="PROSITE" id="PS01131">
    <property type="entry name" value="RRNA_A_DIMETH"/>
    <property type="match status" value="1"/>
</dbReference>
<gene>
    <name evidence="10" type="ORF">BgAZ_108720</name>
</gene>
<feature type="compositionally biased region" description="Basic and acidic residues" evidence="8">
    <location>
        <begin position="646"/>
        <end position="659"/>
    </location>
</feature>
<feature type="region of interest" description="Disordered" evidence="8">
    <location>
        <begin position="721"/>
        <end position="751"/>
    </location>
</feature>
<dbReference type="Proteomes" id="UP001230268">
    <property type="component" value="Unassembled WGS sequence"/>
</dbReference>
<feature type="binding site" evidence="6">
    <location>
        <position position="831"/>
    </location>
    <ligand>
        <name>S-adenosyl-L-methionine</name>
        <dbReference type="ChEBI" id="CHEBI:59789"/>
    </ligand>
</feature>
<evidence type="ECO:0000256" key="3">
    <source>
        <dbReference type="ARBA" id="ARBA00022679"/>
    </source>
</evidence>
<feature type="region of interest" description="Disordered" evidence="8">
    <location>
        <begin position="1027"/>
        <end position="1050"/>
    </location>
</feature>
<evidence type="ECO:0000256" key="2">
    <source>
        <dbReference type="ARBA" id="ARBA00022603"/>
    </source>
</evidence>
<dbReference type="Pfam" id="PF00398">
    <property type="entry name" value="RrnaAD"/>
    <property type="match status" value="1"/>
</dbReference>
<feature type="binding site" evidence="6">
    <location>
        <position position="758"/>
    </location>
    <ligand>
        <name>S-adenosyl-L-methionine</name>
        <dbReference type="ChEBI" id="CHEBI:59789"/>
    </ligand>
</feature>
<dbReference type="GO" id="GO:0000179">
    <property type="term" value="F:rRNA (adenine-N6,N6-)-dimethyltransferase activity"/>
    <property type="evidence" value="ECO:0007669"/>
    <property type="project" value="UniProtKB-UniRule"/>
</dbReference>
<feature type="binding site" evidence="6">
    <location>
        <position position="756"/>
    </location>
    <ligand>
        <name>S-adenosyl-L-methionine</name>
        <dbReference type="ChEBI" id="CHEBI:59789"/>
    </ligand>
</feature>
<evidence type="ECO:0000313" key="10">
    <source>
        <dbReference type="EMBL" id="KAK1444966.1"/>
    </source>
</evidence>
<feature type="binding site" evidence="6">
    <location>
        <position position="853"/>
    </location>
    <ligand>
        <name>S-adenosyl-L-methionine</name>
        <dbReference type="ChEBI" id="CHEBI:59789"/>
    </ligand>
</feature>
<dbReference type="CDD" id="cd02440">
    <property type="entry name" value="AdoMet_MTases"/>
    <property type="match status" value="1"/>
</dbReference>
<dbReference type="SMART" id="SM00650">
    <property type="entry name" value="rADc"/>
    <property type="match status" value="1"/>
</dbReference>
<evidence type="ECO:0000256" key="5">
    <source>
        <dbReference type="ARBA" id="ARBA00022884"/>
    </source>
</evidence>
<dbReference type="InterPro" id="IPR020598">
    <property type="entry name" value="rRNA_Ade_methylase_Trfase_N"/>
</dbReference>
<reference evidence="10" key="1">
    <citation type="submission" date="2023-08" db="EMBL/GenBank/DDBJ databases">
        <title>Draft sequence of the Babesia gibsoni genome.</title>
        <authorList>
            <person name="Yamagishi J.Y."/>
            <person name="Xuan X.X."/>
        </authorList>
    </citation>
    <scope>NUCLEOTIDE SEQUENCE</scope>
    <source>
        <strain evidence="10">Azabu</strain>
    </source>
</reference>
<accession>A0AAD8PGI1</accession>
<keyword evidence="4 6" id="KW-0949">S-adenosyl-L-methionine</keyword>
<dbReference type="InterPro" id="IPR011530">
    <property type="entry name" value="rRNA_adenine_dimethylase"/>
</dbReference>
<evidence type="ECO:0000256" key="7">
    <source>
        <dbReference type="RuleBase" id="RU362106"/>
    </source>
</evidence>
<dbReference type="InterPro" id="IPR023165">
    <property type="entry name" value="rRNA_Ade_diMease-like_C"/>
</dbReference>
<evidence type="ECO:0000256" key="6">
    <source>
        <dbReference type="PROSITE-ProRule" id="PRU01026"/>
    </source>
</evidence>
<dbReference type="AlphaFoldDB" id="A0AAD8PGI1"/>
<dbReference type="Gene3D" id="1.10.8.100">
    <property type="entry name" value="Ribosomal RNA adenine dimethylase-like, domain 2"/>
    <property type="match status" value="1"/>
</dbReference>
<dbReference type="InterPro" id="IPR029063">
    <property type="entry name" value="SAM-dependent_MTases_sf"/>
</dbReference>
<organism evidence="10 11">
    <name type="scientific">Babesia gibsoni</name>
    <dbReference type="NCBI Taxonomy" id="33632"/>
    <lineage>
        <taxon>Eukaryota</taxon>
        <taxon>Sar</taxon>
        <taxon>Alveolata</taxon>
        <taxon>Apicomplexa</taxon>
        <taxon>Aconoidasida</taxon>
        <taxon>Piroplasmida</taxon>
        <taxon>Babesiidae</taxon>
        <taxon>Babesia</taxon>
    </lineage>
</organism>
<evidence type="ECO:0000259" key="9">
    <source>
        <dbReference type="SMART" id="SM00650"/>
    </source>
</evidence>
<dbReference type="PANTHER" id="PTHR11727">
    <property type="entry name" value="DIMETHYLADENOSINE TRANSFERASE"/>
    <property type="match status" value="1"/>
</dbReference>
<dbReference type="EMBL" id="JAVEPI010000001">
    <property type="protein sequence ID" value="KAK1444966.1"/>
    <property type="molecule type" value="Genomic_DNA"/>
</dbReference>
<keyword evidence="11" id="KW-1185">Reference proteome</keyword>
<evidence type="ECO:0000256" key="4">
    <source>
        <dbReference type="ARBA" id="ARBA00022691"/>
    </source>
</evidence>
<dbReference type="GO" id="GO:0003723">
    <property type="term" value="F:RNA binding"/>
    <property type="evidence" value="ECO:0007669"/>
    <property type="project" value="UniProtKB-UniRule"/>
</dbReference>
<protein>
    <recommendedName>
        <fullName evidence="7">rRNA adenine N(6)-methyltransferase</fullName>
        <ecNumber evidence="7">2.1.1.-</ecNumber>
    </recommendedName>
</protein>
<feature type="binding site" evidence="6">
    <location>
        <position position="788"/>
    </location>
    <ligand>
        <name>S-adenosyl-L-methionine</name>
        <dbReference type="ChEBI" id="CHEBI:59789"/>
    </ligand>
</feature>
<dbReference type="HAMAP" id="MF_00607">
    <property type="entry name" value="16SrRNA_methyltr_A"/>
    <property type="match status" value="1"/>
</dbReference>
<keyword evidence="1 7" id="KW-0698">rRNA processing</keyword>
<evidence type="ECO:0000256" key="8">
    <source>
        <dbReference type="SAM" id="MobiDB-lite"/>
    </source>
</evidence>
<dbReference type="Gene3D" id="3.40.50.150">
    <property type="entry name" value="Vaccinia Virus protein VP39"/>
    <property type="match status" value="1"/>
</dbReference>
<dbReference type="SUPFAM" id="SSF53335">
    <property type="entry name" value="S-adenosyl-L-methionine-dependent methyltransferases"/>
    <property type="match status" value="1"/>
</dbReference>
<feature type="region of interest" description="Disordered" evidence="8">
    <location>
        <begin position="639"/>
        <end position="671"/>
    </location>
</feature>
<keyword evidence="2 6" id="KW-0489">Methyltransferase</keyword>